<dbReference type="Proteomes" id="UP001595848">
    <property type="component" value="Unassembled WGS sequence"/>
</dbReference>
<dbReference type="PIRSF" id="PIRSF017082">
    <property type="entry name" value="YflP"/>
    <property type="match status" value="1"/>
</dbReference>
<dbReference type="SUPFAM" id="SSF53850">
    <property type="entry name" value="Periplasmic binding protein-like II"/>
    <property type="match status" value="1"/>
</dbReference>
<feature type="signal peptide" evidence="2">
    <location>
        <begin position="1"/>
        <end position="36"/>
    </location>
</feature>
<gene>
    <name evidence="3" type="ORF">ACFOY1_01385</name>
</gene>
<comment type="caution">
    <text evidence="3">The sequence shown here is derived from an EMBL/GenBank/DDBJ whole genome shotgun (WGS) entry which is preliminary data.</text>
</comment>
<comment type="similarity">
    <text evidence="1">Belongs to the UPF0065 (bug) family.</text>
</comment>
<feature type="chain" id="PRO_5047028219" evidence="2">
    <location>
        <begin position="37"/>
        <end position="335"/>
    </location>
</feature>
<dbReference type="Gene3D" id="3.40.190.10">
    <property type="entry name" value="Periplasmic binding protein-like II"/>
    <property type="match status" value="1"/>
</dbReference>
<dbReference type="CDD" id="cd07012">
    <property type="entry name" value="PBP2_Bug_TTT"/>
    <property type="match status" value="1"/>
</dbReference>
<organism evidence="3 4">
    <name type="scientific">Candidimonas humi</name>
    <dbReference type="NCBI Taxonomy" id="683355"/>
    <lineage>
        <taxon>Bacteria</taxon>
        <taxon>Pseudomonadati</taxon>
        <taxon>Pseudomonadota</taxon>
        <taxon>Betaproteobacteria</taxon>
        <taxon>Burkholderiales</taxon>
        <taxon>Alcaligenaceae</taxon>
        <taxon>Candidimonas</taxon>
    </lineage>
</organism>
<sequence length="335" mass="35676">MNNMESRGNLRRRLLKLCGGISLVAGATALAAPAQAAWPDHPIRWLVPYTAGGGSDVSTRLVAQLVSKDLGASIVVENKPGAATIIAAQELRRSAPDGYTVMTAGQGTLVLNPSLYPKLAYNANKDFAPVTALVRLPMVLVVRPNLPVKNLAELVAYIQKNPHKLSFGSVGNGSPHHLAAELFLATIKGEETHVPYKGTPQALQDIIGGQVDFMMADLSASAPLIRSGKLRALAIPLAERSSAIPDVPTFSEAGMPGFTAYTWQGVVLPAGTPKDIVDKLSAAINKALANPDVAKKLNAMGMQPMGDTPDQFRKFIGEEQQKWGGVIRERHITLQ</sequence>
<dbReference type="RefSeq" id="WP_246600239.1">
    <property type="nucleotide sequence ID" value="NZ_JAHTBN010000001.1"/>
</dbReference>
<dbReference type="PROSITE" id="PS51318">
    <property type="entry name" value="TAT"/>
    <property type="match status" value="1"/>
</dbReference>
<proteinExistence type="inferred from homology"/>
<reference evidence="4" key="1">
    <citation type="journal article" date="2019" name="Int. J. Syst. Evol. Microbiol.">
        <title>The Global Catalogue of Microorganisms (GCM) 10K type strain sequencing project: providing services to taxonomists for standard genome sequencing and annotation.</title>
        <authorList>
            <consortium name="The Broad Institute Genomics Platform"/>
            <consortium name="The Broad Institute Genome Sequencing Center for Infectious Disease"/>
            <person name="Wu L."/>
            <person name="Ma J."/>
        </authorList>
    </citation>
    <scope>NUCLEOTIDE SEQUENCE [LARGE SCALE GENOMIC DNA]</scope>
    <source>
        <strain evidence="4">LMG 24813</strain>
    </source>
</reference>
<evidence type="ECO:0000313" key="3">
    <source>
        <dbReference type="EMBL" id="MFC4199593.1"/>
    </source>
</evidence>
<evidence type="ECO:0000256" key="2">
    <source>
        <dbReference type="SAM" id="SignalP"/>
    </source>
</evidence>
<protein>
    <submittedName>
        <fullName evidence="3">Bug family tripartite tricarboxylate transporter substrate binding protein</fullName>
    </submittedName>
</protein>
<evidence type="ECO:0000256" key="1">
    <source>
        <dbReference type="ARBA" id="ARBA00006987"/>
    </source>
</evidence>
<keyword evidence="4" id="KW-1185">Reference proteome</keyword>
<accession>A0ABV8NUT4</accession>
<evidence type="ECO:0000313" key="4">
    <source>
        <dbReference type="Proteomes" id="UP001595848"/>
    </source>
</evidence>
<dbReference type="EMBL" id="JBHSBV010000001">
    <property type="protein sequence ID" value="MFC4199593.1"/>
    <property type="molecule type" value="Genomic_DNA"/>
</dbReference>
<dbReference type="InterPro" id="IPR006311">
    <property type="entry name" value="TAT_signal"/>
</dbReference>
<dbReference type="InterPro" id="IPR042100">
    <property type="entry name" value="Bug_dom1"/>
</dbReference>
<dbReference type="PANTHER" id="PTHR42928">
    <property type="entry name" value="TRICARBOXYLATE-BINDING PROTEIN"/>
    <property type="match status" value="1"/>
</dbReference>
<dbReference type="PANTHER" id="PTHR42928:SF5">
    <property type="entry name" value="BLR1237 PROTEIN"/>
    <property type="match status" value="1"/>
</dbReference>
<dbReference type="Gene3D" id="3.40.190.150">
    <property type="entry name" value="Bordetella uptake gene, domain 1"/>
    <property type="match status" value="1"/>
</dbReference>
<dbReference type="InterPro" id="IPR005064">
    <property type="entry name" value="BUG"/>
</dbReference>
<name>A0ABV8NUT4_9BURK</name>
<keyword evidence="2" id="KW-0732">Signal</keyword>
<dbReference type="Pfam" id="PF03401">
    <property type="entry name" value="TctC"/>
    <property type="match status" value="1"/>
</dbReference>